<dbReference type="SMART" id="SM00116">
    <property type="entry name" value="CBS"/>
    <property type="match status" value="2"/>
</dbReference>
<dbReference type="Gene3D" id="3.90.1640.10">
    <property type="entry name" value="inorganic pyrophosphatase (n-terminal core)"/>
    <property type="match status" value="2"/>
</dbReference>
<dbReference type="Pfam" id="PF07085">
    <property type="entry name" value="DRTGG"/>
    <property type="match status" value="1"/>
</dbReference>
<dbReference type="NCBIfam" id="NF011442">
    <property type="entry name" value="PRK14869.1-4"/>
    <property type="match status" value="1"/>
</dbReference>
<evidence type="ECO:0000256" key="2">
    <source>
        <dbReference type="ARBA" id="ARBA00012146"/>
    </source>
</evidence>
<organism evidence="10 11">
    <name type="scientific">Eubacterium plexicaudatum ASF492</name>
    <dbReference type="NCBI Taxonomy" id="1235802"/>
    <lineage>
        <taxon>Bacteria</taxon>
        <taxon>Bacillati</taxon>
        <taxon>Bacillota</taxon>
        <taxon>Clostridia</taxon>
        <taxon>Eubacteriales</taxon>
        <taxon>Eubacteriaceae</taxon>
        <taxon>Eubacterium</taxon>
    </lineage>
</organism>
<gene>
    <name evidence="10" type="ORF">C823_03017</name>
</gene>
<dbReference type="PATRIC" id="fig|1235802.3.peg.3189"/>
<dbReference type="FunFam" id="3.90.1640.10:FF:000001">
    <property type="entry name" value="Probable manganese-dependent inorganic pyrophosphatase"/>
    <property type="match status" value="1"/>
</dbReference>
<dbReference type="HOGENOM" id="CLU_025243_1_0_9"/>
<dbReference type="eggNOG" id="COG1227">
    <property type="taxonomic scope" value="Bacteria"/>
</dbReference>
<dbReference type="InterPro" id="IPR001667">
    <property type="entry name" value="DDH_dom"/>
</dbReference>
<dbReference type="SUPFAM" id="SSF64182">
    <property type="entry name" value="DHH phosphoesterases"/>
    <property type="match status" value="1"/>
</dbReference>
<sequence length="551" mass="62234">MDFEQENAVWVIGHRNPDTDSICAAIAYADLQNHLSETKYEPKRAGNLNEETKYVLRKFKVKIPAYVDDVRTQLKDIAFRRTIGVSSSISLKRAWELMTTSKVVTLPITDDGNELLGLIVNGDIAESYMDVLDTRILAEARTPYKNMIETLNGTILVGNEHGRYIRGKVIVAADSLPMAEESMEKDDLVILGDRESMQKCALKHNASCLIICGGTQVSKQILSEAQDKECVIISTPYDPFTVSRLIMQSMPIKQFMRTKNLKKFDIEDYVDDVREVMSKARHRDFPILDHDGCYIGMISRRNLLNMQKKRIVLVDHNERQQAVHGIDNADILGIIDHHKIGSLETPVPVMFRNQPVGCTSTIIYQMYMEKGVKITKPIAGLLCSAIISDTLLFRSPTCTELDKQAAEKLAEIAGIDMERHANEMFRAGSNFQSKSAEEICYQDFKTFTAGEILFGVSQISAMSREELDEVKERVLPYQATIMEERKLNMVFIMLTDILNESTELICLGKGADEAVEKAFYKQKINDGFRLRGVVSRKKQLIPELLDAIANQ</sequence>
<evidence type="ECO:0000313" key="10">
    <source>
        <dbReference type="EMBL" id="EMZ24713.1"/>
    </source>
</evidence>
<dbReference type="AlphaFoldDB" id="N2AE18"/>
<keyword evidence="4" id="KW-0378">Hydrolase</keyword>
<evidence type="ECO:0000256" key="1">
    <source>
        <dbReference type="ARBA" id="ARBA00001936"/>
    </source>
</evidence>
<protein>
    <recommendedName>
        <fullName evidence="2">inorganic diphosphatase</fullName>
        <ecNumber evidence="2">3.6.1.1</ecNumber>
    </recommendedName>
    <alternativeName>
        <fullName evidence="6">Pyrophosphate phospho-hydrolase</fullName>
    </alternativeName>
</protein>
<dbReference type="OrthoDB" id="9766150at2"/>
<dbReference type="NCBIfam" id="NF011443">
    <property type="entry name" value="PRK14869.1-5"/>
    <property type="match status" value="1"/>
</dbReference>
<dbReference type="Pfam" id="PF00571">
    <property type="entry name" value="CBS"/>
    <property type="match status" value="2"/>
</dbReference>
<dbReference type="InterPro" id="IPR010766">
    <property type="entry name" value="DRTGG"/>
</dbReference>
<dbReference type="Gene3D" id="3.40.1390.20">
    <property type="entry name" value="HprK N-terminal domain-like"/>
    <property type="match status" value="1"/>
</dbReference>
<dbReference type="InterPro" id="IPR038763">
    <property type="entry name" value="DHH_sf"/>
</dbReference>
<dbReference type="SUPFAM" id="SSF75138">
    <property type="entry name" value="HprK N-terminal domain-like"/>
    <property type="match status" value="1"/>
</dbReference>
<dbReference type="GO" id="GO:0046872">
    <property type="term" value="F:metal ion binding"/>
    <property type="evidence" value="ECO:0007669"/>
    <property type="project" value="UniProtKB-KW"/>
</dbReference>
<dbReference type="InterPro" id="IPR046342">
    <property type="entry name" value="CBS_dom_sf"/>
</dbReference>
<keyword evidence="11" id="KW-1185">Reference proteome</keyword>
<evidence type="ECO:0000256" key="5">
    <source>
        <dbReference type="ARBA" id="ARBA00023211"/>
    </source>
</evidence>
<evidence type="ECO:0000256" key="7">
    <source>
        <dbReference type="ARBA" id="ARBA00047820"/>
    </source>
</evidence>
<dbReference type="STRING" id="1235802.C823_03017"/>
<proteinExistence type="predicted"/>
<name>N2AE18_9FIRM</name>
<dbReference type="InterPro" id="IPR038222">
    <property type="entry name" value="DHHA2_dom_sf"/>
</dbReference>
<dbReference type="EC" id="3.6.1.1" evidence="2"/>
<comment type="catalytic activity">
    <reaction evidence="7">
        <text>diphosphate + H2O = 2 phosphate + H(+)</text>
        <dbReference type="Rhea" id="RHEA:24576"/>
        <dbReference type="ChEBI" id="CHEBI:15377"/>
        <dbReference type="ChEBI" id="CHEBI:15378"/>
        <dbReference type="ChEBI" id="CHEBI:33019"/>
        <dbReference type="ChEBI" id="CHEBI:43474"/>
        <dbReference type="EC" id="3.6.1.1"/>
    </reaction>
</comment>
<dbReference type="Pfam" id="PF01368">
    <property type="entry name" value="DHH"/>
    <property type="match status" value="1"/>
</dbReference>
<keyword evidence="5" id="KW-0464">Manganese</keyword>
<dbReference type="PANTHER" id="PTHR12112">
    <property type="entry name" value="BNIP - RELATED"/>
    <property type="match status" value="1"/>
</dbReference>
<dbReference type="GO" id="GO:0005737">
    <property type="term" value="C:cytoplasm"/>
    <property type="evidence" value="ECO:0007669"/>
    <property type="project" value="InterPro"/>
</dbReference>
<accession>N2AE18</accession>
<feature type="domain" description="CBS" evidence="9">
    <location>
        <begin position="256"/>
        <end position="313"/>
    </location>
</feature>
<dbReference type="GO" id="GO:0004427">
    <property type="term" value="F:inorganic diphosphate phosphatase activity"/>
    <property type="evidence" value="ECO:0007669"/>
    <property type="project" value="UniProtKB-EC"/>
</dbReference>
<dbReference type="InterPro" id="IPR004097">
    <property type="entry name" value="DHHA2"/>
</dbReference>
<dbReference type="SMART" id="SM01131">
    <property type="entry name" value="DHHA2"/>
    <property type="match status" value="1"/>
</dbReference>
<dbReference type="PANTHER" id="PTHR12112:SF22">
    <property type="entry name" value="MANGANESE-DEPENDENT INORGANIC PYROPHOSPHATASE-RELATED"/>
    <property type="match status" value="1"/>
</dbReference>
<comment type="cofactor">
    <cofactor evidence="1">
        <name>Mn(2+)</name>
        <dbReference type="ChEBI" id="CHEBI:29035"/>
    </cofactor>
</comment>
<keyword evidence="8" id="KW-0129">CBS domain</keyword>
<comment type="caution">
    <text evidence="10">The sequence shown here is derived from an EMBL/GenBank/DDBJ whole genome shotgun (WGS) entry which is preliminary data.</text>
</comment>
<keyword evidence="3" id="KW-0479">Metal-binding</keyword>
<dbReference type="EMBL" id="AQFT01000092">
    <property type="protein sequence ID" value="EMZ24713.1"/>
    <property type="molecule type" value="Genomic_DNA"/>
</dbReference>
<evidence type="ECO:0000256" key="6">
    <source>
        <dbReference type="ARBA" id="ARBA00032535"/>
    </source>
</evidence>
<dbReference type="PROSITE" id="PS51371">
    <property type="entry name" value="CBS"/>
    <property type="match status" value="2"/>
</dbReference>
<evidence type="ECO:0000256" key="3">
    <source>
        <dbReference type="ARBA" id="ARBA00022723"/>
    </source>
</evidence>
<dbReference type="InterPro" id="IPR000644">
    <property type="entry name" value="CBS_dom"/>
</dbReference>
<dbReference type="Gene3D" id="3.10.310.20">
    <property type="entry name" value="DHHA2 domain"/>
    <property type="match status" value="1"/>
</dbReference>
<feature type="domain" description="CBS" evidence="9">
    <location>
        <begin position="78"/>
        <end position="134"/>
    </location>
</feature>
<dbReference type="SUPFAM" id="SSF54631">
    <property type="entry name" value="CBS-domain pair"/>
    <property type="match status" value="1"/>
</dbReference>
<dbReference type="Proteomes" id="UP000012589">
    <property type="component" value="Unassembled WGS sequence"/>
</dbReference>
<evidence type="ECO:0000313" key="11">
    <source>
        <dbReference type="Proteomes" id="UP000012589"/>
    </source>
</evidence>
<dbReference type="Pfam" id="PF02833">
    <property type="entry name" value="DHHA2"/>
    <property type="match status" value="1"/>
</dbReference>
<evidence type="ECO:0000256" key="4">
    <source>
        <dbReference type="ARBA" id="ARBA00022801"/>
    </source>
</evidence>
<evidence type="ECO:0000256" key="8">
    <source>
        <dbReference type="PROSITE-ProRule" id="PRU00703"/>
    </source>
</evidence>
<reference evidence="10 11" key="1">
    <citation type="journal article" date="2014" name="Genome Announc.">
        <title>Draft genome sequences of the altered schaedler flora, a defined bacterial community from gnotobiotic mice.</title>
        <authorList>
            <person name="Wannemuehler M.J."/>
            <person name="Overstreet A.M."/>
            <person name="Ward D.V."/>
            <person name="Phillips G.J."/>
        </authorList>
    </citation>
    <scope>NUCLEOTIDE SEQUENCE [LARGE SCALE GENOMIC DNA]</scope>
    <source>
        <strain evidence="10 11">ASF492</strain>
    </source>
</reference>
<dbReference type="InterPro" id="IPR028979">
    <property type="entry name" value="Ser_kin/Pase_Hpr-like_N_sf"/>
</dbReference>
<evidence type="ECO:0000259" key="9">
    <source>
        <dbReference type="PROSITE" id="PS51371"/>
    </source>
</evidence>